<feature type="region of interest" description="Disordered" evidence="4">
    <location>
        <begin position="327"/>
        <end position="395"/>
    </location>
</feature>
<protein>
    <recommendedName>
        <fullName evidence="7">Exocyst complex component Sec6</fullName>
    </recommendedName>
</protein>
<comment type="caution">
    <text evidence="5">The sequence shown here is derived from an EMBL/GenBank/DDBJ whole genome shotgun (WGS) entry which is preliminary data.</text>
</comment>
<keyword evidence="6" id="KW-1185">Reference proteome</keyword>
<comment type="similarity">
    <text evidence="1">Belongs to the SEC6 family.</text>
</comment>
<evidence type="ECO:0000256" key="2">
    <source>
        <dbReference type="ARBA" id="ARBA00022448"/>
    </source>
</evidence>
<proteinExistence type="inferred from homology"/>
<reference evidence="5 6" key="1">
    <citation type="submission" date="2024-10" db="EMBL/GenBank/DDBJ databases">
        <title>Updated reference genomes for cyclostephanoid diatoms.</title>
        <authorList>
            <person name="Roberts W.R."/>
            <person name="Alverson A.J."/>
        </authorList>
    </citation>
    <scope>NUCLEOTIDE SEQUENCE [LARGE SCALE GENOMIC DNA]</scope>
    <source>
        <strain evidence="5 6">AJA276-08</strain>
    </source>
</reference>
<feature type="compositionally biased region" description="Acidic residues" evidence="4">
    <location>
        <begin position="177"/>
        <end position="187"/>
    </location>
</feature>
<evidence type="ECO:0000256" key="4">
    <source>
        <dbReference type="SAM" id="MobiDB-lite"/>
    </source>
</evidence>
<gene>
    <name evidence="5" type="ORF">ACHAW5_006917</name>
</gene>
<evidence type="ECO:0000313" key="5">
    <source>
        <dbReference type="EMBL" id="KAL3791478.1"/>
    </source>
</evidence>
<feature type="compositionally biased region" description="Gly residues" evidence="4">
    <location>
        <begin position="42"/>
        <end position="53"/>
    </location>
</feature>
<organism evidence="5 6">
    <name type="scientific">Stephanodiscus triporus</name>
    <dbReference type="NCBI Taxonomy" id="2934178"/>
    <lineage>
        <taxon>Eukaryota</taxon>
        <taxon>Sar</taxon>
        <taxon>Stramenopiles</taxon>
        <taxon>Ochrophyta</taxon>
        <taxon>Bacillariophyta</taxon>
        <taxon>Coscinodiscophyceae</taxon>
        <taxon>Thalassiosirophycidae</taxon>
        <taxon>Stephanodiscales</taxon>
        <taxon>Stephanodiscaceae</taxon>
        <taxon>Stephanodiscus</taxon>
    </lineage>
</organism>
<dbReference type="PANTHER" id="PTHR21292:SF1">
    <property type="entry name" value="EXOCYST COMPLEX COMPONENT 3"/>
    <property type="match status" value="1"/>
</dbReference>
<feature type="compositionally biased region" description="Basic residues" evidence="4">
    <location>
        <begin position="1"/>
        <end position="10"/>
    </location>
</feature>
<name>A0ABD3PUF5_9STRA</name>
<feature type="compositionally biased region" description="Gly residues" evidence="4">
    <location>
        <begin position="364"/>
        <end position="387"/>
    </location>
</feature>
<dbReference type="Gene3D" id="1.10.357.70">
    <property type="entry name" value="Exocyst complex component Sec6, C-terminal domain"/>
    <property type="match status" value="1"/>
</dbReference>
<evidence type="ECO:0000256" key="1">
    <source>
        <dbReference type="ARBA" id="ARBA00009447"/>
    </source>
</evidence>
<dbReference type="EMBL" id="JALLAZ020000591">
    <property type="protein sequence ID" value="KAL3791478.1"/>
    <property type="molecule type" value="Genomic_DNA"/>
</dbReference>
<feature type="compositionally biased region" description="Basic residues" evidence="4">
    <location>
        <begin position="287"/>
        <end position="297"/>
    </location>
</feature>
<evidence type="ECO:0000313" key="6">
    <source>
        <dbReference type="Proteomes" id="UP001530315"/>
    </source>
</evidence>
<keyword evidence="2" id="KW-0813">Transport</keyword>
<feature type="compositionally biased region" description="Gly residues" evidence="4">
    <location>
        <begin position="145"/>
        <end position="156"/>
    </location>
</feature>
<evidence type="ECO:0008006" key="7">
    <source>
        <dbReference type="Google" id="ProtNLM"/>
    </source>
</evidence>
<feature type="compositionally biased region" description="Acidic residues" evidence="4">
    <location>
        <begin position="61"/>
        <end position="73"/>
    </location>
</feature>
<evidence type="ECO:0000256" key="3">
    <source>
        <dbReference type="ARBA" id="ARBA00022483"/>
    </source>
</evidence>
<dbReference type="InterPro" id="IPR042532">
    <property type="entry name" value="EXOC3/Sec6_C"/>
</dbReference>
<dbReference type="GO" id="GO:0006887">
    <property type="term" value="P:exocytosis"/>
    <property type="evidence" value="ECO:0007669"/>
    <property type="project" value="UniProtKB-KW"/>
</dbReference>
<dbReference type="Pfam" id="PF06046">
    <property type="entry name" value="Sec6"/>
    <property type="match status" value="1"/>
</dbReference>
<dbReference type="PANTHER" id="PTHR21292">
    <property type="entry name" value="EXOCYST COMPLEX COMPONENT SEC6-RELATED"/>
    <property type="match status" value="1"/>
</dbReference>
<feature type="region of interest" description="Disordered" evidence="4">
    <location>
        <begin position="1"/>
        <end position="297"/>
    </location>
</feature>
<keyword evidence="3" id="KW-0268">Exocytosis</keyword>
<sequence>MVKLNIRNKLKLGSPFGGKDSEDPSPSSAANIRAEYYASRNNGGGGGGGGSARGSGNPNPFEEDDDDDDDDDGGLAAFSRRKTLPTTATSVKANPFDDDDDGDDEDDEKGGKNPFGGGGGENDDRGGRRPPQTNRTSASSPSSSRGGGIPARGGAGKNPFGDDDGAGAPSRSAANPFEDDDNDDDGVEVGGSERVGRSTGGATPSRPPMMRSRSEFIPTTARARRRRRRADVLAATGTSGSVGDLERKMQRQHLVGGNDGSFRGKNSSSGGGGGGGGGTTAESGATKARRPKTKKKCRSFVTPWPFDNYHEVQEAMYEELASRAASEYGSSDNNRRGGEGGGYASGGDDDEKKDDRSRRAQGRGMMGGGRTANQKGGGGGSMTNGKGGRGETVTYERPDELPSIKEAVNDLPLIDFEKKAEERAINIVSTWLFDAGLIDELLVNGAAVPTSQRISSNATIMSEKTSEGQEIGAHGFLVGVQGADLKMDKETNKLRAMIQRDLSIINARLNDGVAASGLEVQELVNAVIAAKDDIGRLRELTTYISDGQQNSSSRDEFLLAKYPYLRKAINARRNINRCFRELDFFSRIPSTCERLRDDLHSGEWTTEEWSSIRNVSMEHVELEVMLVEAEDNMKSGAHNFNDAVVDSFLEAHVQNVWELGDEIRMRIISGIGTAFELSINNPSGMVALVEAVEVYERAAETFEKKRNGHGGGDNRLRFTNMRAAALEQLYQDFELRGVDMFRGVHEHAADLAEEEDAANVGFTAVLKAATELVTEIDIVKHQMSPCFAPHWHVEALWSSCVAHVCSNHIVQQIGGPDGQNLPDLTITQLLELVAWVEYFRETIEETFPEVAKMRNTKKTYFEERPELFAGDKRTVNMQNARESLAWVNNMLWEVHRLAQEEFLVRTRSQTDEWLDKVYGSESVKNQSAEGKLTTSLCEDVFSFCSVQLRTIRERLSKKSDALILAVCIILSHMRSKQIHARNNFLQDLETCCAASNDFTRMSEKCEDMISEVMSQCEFSEDMIITLEASSNELMGVYSSDAVYSARSVHIYVFDPIEEEIGIRLFEEDWEGAMVDNDLAISLVRTLEDFHEDLVHYMDDFMVVKSMMSLMSATVIFYAKCLLQRAEKHRNNKRPYFSDVKTALDRMSGDIRVLKDYFEGLVPQMPSLKKNIEKDFDILTTIHELLSIAAGFSVSDAEDFILVLQKRVRDVGITKHIVGDLWHLVAPTEERYVWELVESMEEQLMAIAPADDALAQEVNDRSYVKGLRLDEMAVKLYVKSRRNRPIKSTAVESIVKNWGKTWSAGAEDVLLNEES</sequence>
<feature type="compositionally biased region" description="Acidic residues" evidence="4">
    <location>
        <begin position="96"/>
        <end position="108"/>
    </location>
</feature>
<feature type="compositionally biased region" description="Gly residues" evidence="4">
    <location>
        <begin position="269"/>
        <end position="279"/>
    </location>
</feature>
<dbReference type="InterPro" id="IPR010326">
    <property type="entry name" value="EXOC3/Sec6"/>
</dbReference>
<accession>A0ABD3PUF5</accession>
<dbReference type="Proteomes" id="UP001530315">
    <property type="component" value="Unassembled WGS sequence"/>
</dbReference>